<dbReference type="Gene3D" id="3.20.20.30">
    <property type="entry name" value="Luciferase-like domain"/>
    <property type="match status" value="1"/>
</dbReference>
<keyword evidence="1" id="KW-0285">Flavoprotein</keyword>
<reference evidence="6 7" key="1">
    <citation type="journal article" date="2015" name="Int. J. Syst. Evol. Microbiol.">
        <title>Amycolatopsis rhabdoformis sp. nov., an actinomycete isolated from a tropical forest soil.</title>
        <authorList>
            <person name="Souza W.R."/>
            <person name="Silva R.E."/>
            <person name="Goodfellow M."/>
            <person name="Busarakam K."/>
            <person name="Figueiro F.S."/>
            <person name="Ferreira D."/>
            <person name="Rodrigues-Filho E."/>
            <person name="Moraes L.A.B."/>
            <person name="Zucchi T.D."/>
        </authorList>
    </citation>
    <scope>NUCLEOTIDE SEQUENCE [LARGE SCALE GENOMIC DNA]</scope>
    <source>
        <strain evidence="6 7">NCIMB 14900</strain>
    </source>
</reference>
<dbReference type="InterPro" id="IPR019921">
    <property type="entry name" value="Lucif-like_OxRdtase_Rv2161c"/>
</dbReference>
<name>A0ABZ1HZL8_9PSEU</name>
<dbReference type="Pfam" id="PF00296">
    <property type="entry name" value="Bac_luciferase"/>
    <property type="match status" value="1"/>
</dbReference>
<accession>A0ABZ1HZL8</accession>
<dbReference type="EMBL" id="CP142149">
    <property type="protein sequence ID" value="WSE27410.1"/>
    <property type="molecule type" value="Genomic_DNA"/>
</dbReference>
<evidence type="ECO:0000256" key="4">
    <source>
        <dbReference type="ARBA" id="ARBA00023033"/>
    </source>
</evidence>
<feature type="domain" description="Luciferase-like" evidence="5">
    <location>
        <begin position="5"/>
        <end position="171"/>
    </location>
</feature>
<dbReference type="InterPro" id="IPR050172">
    <property type="entry name" value="SsuD_RutA_monooxygenase"/>
</dbReference>
<keyword evidence="2" id="KW-0288">FMN</keyword>
<dbReference type="PANTHER" id="PTHR42847">
    <property type="entry name" value="ALKANESULFONATE MONOOXYGENASE"/>
    <property type="match status" value="1"/>
</dbReference>
<evidence type="ECO:0000256" key="3">
    <source>
        <dbReference type="ARBA" id="ARBA00023002"/>
    </source>
</evidence>
<organism evidence="6 7">
    <name type="scientific">Amycolatopsis rhabdoformis</name>
    <dbReference type="NCBI Taxonomy" id="1448059"/>
    <lineage>
        <taxon>Bacteria</taxon>
        <taxon>Bacillati</taxon>
        <taxon>Actinomycetota</taxon>
        <taxon>Actinomycetes</taxon>
        <taxon>Pseudonocardiales</taxon>
        <taxon>Pseudonocardiaceae</taxon>
        <taxon>Amycolatopsis</taxon>
    </lineage>
</organism>
<dbReference type="NCBIfam" id="TIGR03619">
    <property type="entry name" value="F420_Rv2161c"/>
    <property type="match status" value="1"/>
</dbReference>
<evidence type="ECO:0000256" key="1">
    <source>
        <dbReference type="ARBA" id="ARBA00022630"/>
    </source>
</evidence>
<keyword evidence="3 6" id="KW-0560">Oxidoreductase</keyword>
<keyword evidence="4" id="KW-0503">Monooxygenase</keyword>
<dbReference type="EC" id="1.-.-.-" evidence="6"/>
<protein>
    <submittedName>
        <fullName evidence="6">LLM class F420-dependent oxidoreductase</fullName>
        <ecNumber evidence="6">1.-.-.-</ecNumber>
    </submittedName>
</protein>
<evidence type="ECO:0000259" key="5">
    <source>
        <dbReference type="Pfam" id="PF00296"/>
    </source>
</evidence>
<dbReference type="Proteomes" id="UP001330812">
    <property type="component" value="Chromosome"/>
</dbReference>
<evidence type="ECO:0000313" key="7">
    <source>
        <dbReference type="Proteomes" id="UP001330812"/>
    </source>
</evidence>
<dbReference type="InterPro" id="IPR011251">
    <property type="entry name" value="Luciferase-like_dom"/>
</dbReference>
<dbReference type="SUPFAM" id="SSF51679">
    <property type="entry name" value="Bacterial luciferase-like"/>
    <property type="match status" value="1"/>
</dbReference>
<evidence type="ECO:0000313" key="6">
    <source>
        <dbReference type="EMBL" id="WSE27410.1"/>
    </source>
</evidence>
<dbReference type="InterPro" id="IPR036661">
    <property type="entry name" value="Luciferase-like_sf"/>
</dbReference>
<dbReference type="PANTHER" id="PTHR42847:SF4">
    <property type="entry name" value="ALKANESULFONATE MONOOXYGENASE-RELATED"/>
    <property type="match status" value="1"/>
</dbReference>
<evidence type="ECO:0000256" key="2">
    <source>
        <dbReference type="ARBA" id="ARBA00022643"/>
    </source>
</evidence>
<proteinExistence type="predicted"/>
<dbReference type="GO" id="GO:0016491">
    <property type="term" value="F:oxidoreductase activity"/>
    <property type="evidence" value="ECO:0007669"/>
    <property type="project" value="UniProtKB-KW"/>
</dbReference>
<dbReference type="RefSeq" id="WP_326566423.1">
    <property type="nucleotide sequence ID" value="NZ_CP142149.1"/>
</dbReference>
<keyword evidence="7" id="KW-1185">Reference proteome</keyword>
<sequence>MDPTWFRMPDPFVSLGAVAAVTERLKVVLAVTLLVQRDPIVFAKEAATLDELSGGRLIVGVGAGNVLDELQNHGVAPAERGKVLDERIDAVKRLWTEEKAEYHGSYVDFDPVYSWPKPVQRPHPPIYIGGWSKAAARRTVERGDGWLAPPLPADAMRAFTEELRERAGHPVPVTVTYTPTDAGVIRAYEELGVERVALILPTLSRDESLAELDKLAAFVAKY</sequence>
<gene>
    <name evidence="6" type="ORF">VSH64_31700</name>
</gene>